<keyword evidence="5" id="KW-1185">Reference proteome</keyword>
<dbReference type="Pfam" id="PF00578">
    <property type="entry name" value="AhpC-TSA"/>
    <property type="match status" value="1"/>
</dbReference>
<keyword evidence="1" id="KW-1015">Disulfide bond</keyword>
<keyword evidence="4" id="KW-0575">Peroxidase</keyword>
<dbReference type="InterPro" id="IPR050553">
    <property type="entry name" value="Thioredoxin_ResA/DsbE_sf"/>
</dbReference>
<sequence length="169" mass="19023">MIKKVIAAVTLIALMTVAMVQAMEKEQKPDNLPGLAVGLKAPDFELENLSGETVKLSDYEGKKVMLNFWATWCPPCKAEMPDMQKFYTEVGDEVVILAVNIDPQYDVAGFAEEMKINFPILLDKEDKVGGAYQILTIPTTYFIDEKGIIRSKYLGAMPIEKMREYTEDM</sequence>
<dbReference type="PROSITE" id="PS00194">
    <property type="entry name" value="THIOREDOXIN_1"/>
    <property type="match status" value="1"/>
</dbReference>
<gene>
    <name evidence="4" type="ORF">ACFYKX_01580</name>
</gene>
<dbReference type="SUPFAM" id="SSF52833">
    <property type="entry name" value="Thioredoxin-like"/>
    <property type="match status" value="1"/>
</dbReference>
<dbReference type="EMBL" id="JBIACK010000001">
    <property type="protein sequence ID" value="MFE8699305.1"/>
    <property type="molecule type" value="Genomic_DNA"/>
</dbReference>
<dbReference type="InterPro" id="IPR036249">
    <property type="entry name" value="Thioredoxin-like_sf"/>
</dbReference>
<dbReference type="InterPro" id="IPR013766">
    <property type="entry name" value="Thioredoxin_domain"/>
</dbReference>
<dbReference type="PANTHER" id="PTHR42852:SF1">
    <property type="entry name" value="THIOREDOXIN-LIKE PROTEIN YNEN"/>
    <property type="match status" value="1"/>
</dbReference>
<evidence type="ECO:0000256" key="1">
    <source>
        <dbReference type="ARBA" id="ARBA00023157"/>
    </source>
</evidence>
<dbReference type="EC" id="1.11.1.24" evidence="4"/>
<evidence type="ECO:0000256" key="2">
    <source>
        <dbReference type="SAM" id="SignalP"/>
    </source>
</evidence>
<evidence type="ECO:0000259" key="3">
    <source>
        <dbReference type="PROSITE" id="PS51352"/>
    </source>
</evidence>
<feature type="signal peptide" evidence="2">
    <location>
        <begin position="1"/>
        <end position="22"/>
    </location>
</feature>
<name>A0ABW6K7P4_9BACI</name>
<evidence type="ECO:0000313" key="5">
    <source>
        <dbReference type="Proteomes" id="UP001601059"/>
    </source>
</evidence>
<comment type="caution">
    <text evidence="4">The sequence shown here is derived from an EMBL/GenBank/DDBJ whole genome shotgun (WGS) entry which is preliminary data.</text>
</comment>
<reference evidence="4 5" key="1">
    <citation type="submission" date="2024-08" db="EMBL/GenBank/DDBJ databases">
        <title>Two novel Cytobacillus novel species.</title>
        <authorList>
            <person name="Liu G."/>
        </authorList>
    </citation>
    <scope>NUCLEOTIDE SEQUENCE [LARGE SCALE GENOMIC DNA]</scope>
    <source>
        <strain evidence="4 5">FJAT-54145</strain>
    </source>
</reference>
<protein>
    <submittedName>
        <fullName evidence="4">Peroxiredoxin family protein</fullName>
        <ecNumber evidence="4">1.11.1.24</ecNumber>
    </submittedName>
</protein>
<organism evidence="4 5">
    <name type="scientific">Cytobacillus spartinae</name>
    <dbReference type="NCBI Taxonomy" id="3299023"/>
    <lineage>
        <taxon>Bacteria</taxon>
        <taxon>Bacillati</taxon>
        <taxon>Bacillota</taxon>
        <taxon>Bacilli</taxon>
        <taxon>Bacillales</taxon>
        <taxon>Bacillaceae</taxon>
        <taxon>Cytobacillus</taxon>
    </lineage>
</organism>
<dbReference type="Proteomes" id="UP001601059">
    <property type="component" value="Unassembled WGS sequence"/>
</dbReference>
<dbReference type="RefSeq" id="WP_389357398.1">
    <property type="nucleotide sequence ID" value="NZ_JBIACK010000001.1"/>
</dbReference>
<dbReference type="PROSITE" id="PS51352">
    <property type="entry name" value="THIOREDOXIN_2"/>
    <property type="match status" value="1"/>
</dbReference>
<proteinExistence type="predicted"/>
<dbReference type="GO" id="GO:0140824">
    <property type="term" value="F:thioredoxin-dependent peroxiredoxin activity"/>
    <property type="evidence" value="ECO:0007669"/>
    <property type="project" value="UniProtKB-EC"/>
</dbReference>
<dbReference type="InterPro" id="IPR000866">
    <property type="entry name" value="AhpC/TSA"/>
</dbReference>
<dbReference type="InterPro" id="IPR017937">
    <property type="entry name" value="Thioredoxin_CS"/>
</dbReference>
<feature type="domain" description="Thioredoxin" evidence="3">
    <location>
        <begin position="35"/>
        <end position="169"/>
    </location>
</feature>
<accession>A0ABW6K7P4</accession>
<evidence type="ECO:0000313" key="4">
    <source>
        <dbReference type="EMBL" id="MFE8699305.1"/>
    </source>
</evidence>
<keyword evidence="4" id="KW-0560">Oxidoreductase</keyword>
<dbReference type="Gene3D" id="3.40.30.10">
    <property type="entry name" value="Glutaredoxin"/>
    <property type="match status" value="1"/>
</dbReference>
<keyword evidence="2" id="KW-0732">Signal</keyword>
<dbReference type="PANTHER" id="PTHR42852">
    <property type="entry name" value="THIOL:DISULFIDE INTERCHANGE PROTEIN DSBE"/>
    <property type="match status" value="1"/>
</dbReference>
<feature type="chain" id="PRO_5045105045" evidence="2">
    <location>
        <begin position="23"/>
        <end position="169"/>
    </location>
</feature>
<dbReference type="CDD" id="cd02966">
    <property type="entry name" value="TlpA_like_family"/>
    <property type="match status" value="1"/>
</dbReference>